<dbReference type="PANTHER" id="PTHR11028">
    <property type="entry name" value="VACUOLAR ATP SYNTHASE SUBUNIT AC39"/>
    <property type="match status" value="1"/>
</dbReference>
<name>A0A098VTN3_9MICR</name>
<evidence type="ECO:0000313" key="1">
    <source>
        <dbReference type="EMBL" id="KGG52310.1"/>
    </source>
</evidence>
<dbReference type="Pfam" id="PF01992">
    <property type="entry name" value="vATP-synt_AC39"/>
    <property type="match status" value="1"/>
</dbReference>
<evidence type="ECO:0000313" key="2">
    <source>
        <dbReference type="Proteomes" id="UP000029725"/>
    </source>
</evidence>
<evidence type="ECO:0008006" key="3">
    <source>
        <dbReference type="Google" id="ProtNLM"/>
    </source>
</evidence>
<dbReference type="InterPro" id="IPR002843">
    <property type="entry name" value="ATPase_V0-cplx_csu/dsu"/>
</dbReference>
<comment type="caution">
    <text evidence="1">The sequence shown here is derived from an EMBL/GenBank/DDBJ whole genome shotgun (WGS) entry which is preliminary data.</text>
</comment>
<dbReference type="InterPro" id="IPR036079">
    <property type="entry name" value="ATPase_csu/dsu_sf"/>
</dbReference>
<dbReference type="HOGENOM" id="CLU_051277_0_0_1"/>
<dbReference type="EMBL" id="JMKJ01000099">
    <property type="protein sequence ID" value="KGG52310.1"/>
    <property type="molecule type" value="Genomic_DNA"/>
</dbReference>
<accession>A0A098VTN3</accession>
<dbReference type="Proteomes" id="UP000029725">
    <property type="component" value="Unassembled WGS sequence"/>
</dbReference>
<dbReference type="VEuPathDB" id="MicrosporidiaDB:DI09_18p160"/>
<dbReference type="OrthoDB" id="10250083at2759"/>
<dbReference type="SUPFAM" id="SSF103486">
    <property type="entry name" value="V-type ATP synthase subunit C"/>
    <property type="match status" value="1"/>
</dbReference>
<dbReference type="GO" id="GO:0046961">
    <property type="term" value="F:proton-transporting ATPase activity, rotational mechanism"/>
    <property type="evidence" value="ECO:0007669"/>
    <property type="project" value="InterPro"/>
</dbReference>
<keyword evidence="2" id="KW-1185">Reference proteome</keyword>
<dbReference type="InterPro" id="IPR016727">
    <property type="entry name" value="ATPase_V0-cplx_dsu"/>
</dbReference>
<dbReference type="GeneID" id="25258793"/>
<gene>
    <name evidence="1" type="ORF">DI09_18p160</name>
</gene>
<sequence length="387" mass="43234">MLTYNIDSGFIDGIIRGYKLGLITKRQYSSLIQCSNLEGLHASIHNKSLGYKCWPPIMLHTSSRILSLLLLRASTKGVWISTTSSLNLSDSIRQDVSPSFWITLGLPSLVIFSYGYMIDNVILIISGTLHERDISELLSKCHPIGMFDGIEALTTSTNPFELYQTVLIATPLGWIRLVALTHLNDKDLQIIRNVLYKAYLEDFYSFSVGPVPGGNSSSKASEMDSVTRAQMKKLLEFESDRATIEIAVNSIKTGLSPDEKLALFPGLGQLGTFEVSAKLSNAEEISDIQSALSAFPEFRKVVDSLKSANSFDFGGTSDANRPSASMDDLLYAMEVELHRFSFFGQFHYANFYSFCKLKEQEIRNILWIAECIAHKQRATINKYVPIF</sequence>
<organism evidence="1 2">
    <name type="scientific">Mitosporidium daphniae</name>
    <dbReference type="NCBI Taxonomy" id="1485682"/>
    <lineage>
        <taxon>Eukaryota</taxon>
        <taxon>Fungi</taxon>
        <taxon>Fungi incertae sedis</taxon>
        <taxon>Microsporidia</taxon>
        <taxon>Mitosporidium</taxon>
    </lineage>
</organism>
<protein>
    <recommendedName>
        <fullName evidence="3">V-type proton ATPase subunit</fullName>
    </recommendedName>
</protein>
<dbReference type="GO" id="GO:0033179">
    <property type="term" value="C:proton-transporting V-type ATPase, V0 domain"/>
    <property type="evidence" value="ECO:0007669"/>
    <property type="project" value="InterPro"/>
</dbReference>
<dbReference type="RefSeq" id="XP_013238737.1">
    <property type="nucleotide sequence ID" value="XM_013383283.1"/>
</dbReference>
<dbReference type="AlphaFoldDB" id="A0A098VTN3"/>
<proteinExistence type="predicted"/>
<reference evidence="1 2" key="1">
    <citation type="submission" date="2014-04" db="EMBL/GenBank/DDBJ databases">
        <title>A new species of microsporidia sheds light on the evolution of extreme parasitism.</title>
        <authorList>
            <person name="Haag K.L."/>
            <person name="James T.Y."/>
            <person name="Larsson R."/>
            <person name="Schaer T.M."/>
            <person name="Refardt D."/>
            <person name="Pombert J.-F."/>
            <person name="Ebert D."/>
        </authorList>
    </citation>
    <scope>NUCLEOTIDE SEQUENCE [LARGE SCALE GENOMIC DNA]</scope>
    <source>
        <strain evidence="1 2">UGP3</strain>
        <tissue evidence="1">Spores</tissue>
    </source>
</reference>